<keyword evidence="7" id="KW-1185">Reference proteome</keyword>
<evidence type="ECO:0000256" key="4">
    <source>
        <dbReference type="ARBA" id="ARBA00023136"/>
    </source>
</evidence>
<accession>A0A3G9IAI9</accession>
<protein>
    <recommendedName>
        <fullName evidence="8">DoxX family protein</fullName>
    </recommendedName>
</protein>
<reference evidence="6 7" key="1">
    <citation type="submission" date="2018-11" db="EMBL/GenBank/DDBJ databases">
        <title>Complete genome sequence of Nocardioides baekrokdamisoli strain KCTC 39748.</title>
        <authorList>
            <person name="Kang S.W."/>
            <person name="Lee K.C."/>
            <person name="Kim K.K."/>
            <person name="Kim J.S."/>
            <person name="Kim D.S."/>
            <person name="Ko S.H."/>
            <person name="Yang S.H."/>
            <person name="Shin Y.K."/>
            <person name="Lee J.S."/>
        </authorList>
    </citation>
    <scope>NUCLEOTIDE SEQUENCE [LARGE SCALE GENOMIC DNA]</scope>
    <source>
        <strain evidence="6 7">KCTC 39748</strain>
    </source>
</reference>
<evidence type="ECO:0000313" key="7">
    <source>
        <dbReference type="Proteomes" id="UP000271573"/>
    </source>
</evidence>
<name>A0A3G9IAI9_9ACTN</name>
<organism evidence="6 7">
    <name type="scientific">Nocardioides baekrokdamisoli</name>
    <dbReference type="NCBI Taxonomy" id="1804624"/>
    <lineage>
        <taxon>Bacteria</taxon>
        <taxon>Bacillati</taxon>
        <taxon>Actinomycetota</taxon>
        <taxon>Actinomycetes</taxon>
        <taxon>Propionibacteriales</taxon>
        <taxon>Nocardioidaceae</taxon>
        <taxon>Nocardioides</taxon>
    </lineage>
</organism>
<feature type="transmembrane region" description="Helical" evidence="5">
    <location>
        <begin position="102"/>
        <end position="120"/>
    </location>
</feature>
<sequence length="121" mass="12480">MDVWVWIVSSALAALFLLAGTTTVIRPTSVLLADPKLGLLATWPPWLIKVVGTLEIAGAAGLVLPPAAEVATWLAGAAAVGLAALMAGALVAHALRREWQQLLLCSATLVMAVFVAASRLS</sequence>
<dbReference type="KEGG" id="nbe:Back2_00270"/>
<feature type="transmembrane region" description="Helical" evidence="5">
    <location>
        <begin position="70"/>
        <end position="95"/>
    </location>
</feature>
<evidence type="ECO:0000256" key="3">
    <source>
        <dbReference type="ARBA" id="ARBA00022989"/>
    </source>
</evidence>
<dbReference type="OrthoDB" id="3790625at2"/>
<evidence type="ECO:0000256" key="1">
    <source>
        <dbReference type="ARBA" id="ARBA00004141"/>
    </source>
</evidence>
<feature type="transmembrane region" description="Helical" evidence="5">
    <location>
        <begin position="6"/>
        <end position="25"/>
    </location>
</feature>
<keyword evidence="4 5" id="KW-0472">Membrane</keyword>
<proteinExistence type="predicted"/>
<dbReference type="Pfam" id="PF13564">
    <property type="entry name" value="DoxX_2"/>
    <property type="match status" value="1"/>
</dbReference>
<evidence type="ECO:0000256" key="2">
    <source>
        <dbReference type="ARBA" id="ARBA00022692"/>
    </source>
</evidence>
<dbReference type="AlphaFoldDB" id="A0A3G9IAI9"/>
<gene>
    <name evidence="6" type="ORF">Back2_00270</name>
</gene>
<dbReference type="Proteomes" id="UP000271573">
    <property type="component" value="Chromosome"/>
</dbReference>
<keyword evidence="3 5" id="KW-1133">Transmembrane helix</keyword>
<dbReference type="GO" id="GO:0016020">
    <property type="term" value="C:membrane"/>
    <property type="evidence" value="ECO:0007669"/>
    <property type="project" value="UniProtKB-SubCell"/>
</dbReference>
<dbReference type="EMBL" id="AP019307">
    <property type="protein sequence ID" value="BBH15740.1"/>
    <property type="molecule type" value="Genomic_DNA"/>
</dbReference>
<evidence type="ECO:0008006" key="8">
    <source>
        <dbReference type="Google" id="ProtNLM"/>
    </source>
</evidence>
<keyword evidence="2 5" id="KW-0812">Transmembrane</keyword>
<evidence type="ECO:0000313" key="6">
    <source>
        <dbReference type="EMBL" id="BBH15740.1"/>
    </source>
</evidence>
<dbReference type="RefSeq" id="WP_125565608.1">
    <property type="nucleotide sequence ID" value="NZ_AP019307.1"/>
</dbReference>
<evidence type="ECO:0000256" key="5">
    <source>
        <dbReference type="SAM" id="Phobius"/>
    </source>
</evidence>
<dbReference type="InterPro" id="IPR032808">
    <property type="entry name" value="DoxX"/>
</dbReference>
<comment type="subcellular location">
    <subcellularLocation>
        <location evidence="1">Membrane</location>
        <topology evidence="1">Multi-pass membrane protein</topology>
    </subcellularLocation>
</comment>